<dbReference type="InterPro" id="IPR052635">
    <property type="entry name" value="Sec_Metab_Biosynth_Reg"/>
</dbReference>
<dbReference type="EMBL" id="KL648139">
    <property type="protein sequence ID" value="KEY71887.1"/>
    <property type="molecule type" value="Genomic_DNA"/>
</dbReference>
<dbReference type="Proteomes" id="UP000028045">
    <property type="component" value="Unassembled WGS sequence"/>
</dbReference>
<feature type="compositionally biased region" description="Polar residues" evidence="1">
    <location>
        <begin position="95"/>
        <end position="110"/>
    </location>
</feature>
<dbReference type="PANTHER" id="PTHR39607:SF1">
    <property type="entry name" value="B-ZIP TRANSCRIPTION FACTOR (EUROFUNG)"/>
    <property type="match status" value="1"/>
</dbReference>
<protein>
    <recommendedName>
        <fullName evidence="2">BZIP domain-containing protein</fullName>
    </recommendedName>
</protein>
<feature type="region of interest" description="Disordered" evidence="1">
    <location>
        <begin position="1"/>
        <end position="34"/>
    </location>
</feature>
<feature type="compositionally biased region" description="Basic and acidic residues" evidence="1">
    <location>
        <begin position="77"/>
        <end position="93"/>
    </location>
</feature>
<accession>A0A084B2V8</accession>
<evidence type="ECO:0000259" key="2">
    <source>
        <dbReference type="PROSITE" id="PS00036"/>
    </source>
</evidence>
<organism evidence="3 4">
    <name type="scientific">Stachybotrys chartarum (strain CBS 109288 / IBT 7711)</name>
    <name type="common">Toxic black mold</name>
    <name type="synonym">Stilbospora chartarum</name>
    <dbReference type="NCBI Taxonomy" id="1280523"/>
    <lineage>
        <taxon>Eukaryota</taxon>
        <taxon>Fungi</taxon>
        <taxon>Dikarya</taxon>
        <taxon>Ascomycota</taxon>
        <taxon>Pezizomycotina</taxon>
        <taxon>Sordariomycetes</taxon>
        <taxon>Hypocreomycetidae</taxon>
        <taxon>Hypocreales</taxon>
        <taxon>Stachybotryaceae</taxon>
        <taxon>Stachybotrys</taxon>
    </lineage>
</organism>
<dbReference type="InterPro" id="IPR046347">
    <property type="entry name" value="bZIP_sf"/>
</dbReference>
<feature type="domain" description="BZIP" evidence="2">
    <location>
        <begin position="46"/>
        <end position="61"/>
    </location>
</feature>
<gene>
    <name evidence="3" type="ORF">S7711_11461</name>
</gene>
<dbReference type="GO" id="GO:0003700">
    <property type="term" value="F:DNA-binding transcription factor activity"/>
    <property type="evidence" value="ECO:0007669"/>
    <property type="project" value="InterPro"/>
</dbReference>
<dbReference type="CDD" id="cd14688">
    <property type="entry name" value="bZIP_YAP"/>
    <property type="match status" value="1"/>
</dbReference>
<evidence type="ECO:0000256" key="1">
    <source>
        <dbReference type="SAM" id="MobiDB-lite"/>
    </source>
</evidence>
<name>A0A084B2V8_STACB</name>
<dbReference type="InterPro" id="IPR004827">
    <property type="entry name" value="bZIP"/>
</dbReference>
<feature type="compositionally biased region" description="Basic residues" evidence="1">
    <location>
        <begin position="111"/>
        <end position="123"/>
    </location>
</feature>
<dbReference type="AlphaFoldDB" id="A0A084B2V8"/>
<proteinExistence type="predicted"/>
<keyword evidence="4" id="KW-1185">Reference proteome</keyword>
<dbReference type="PROSITE" id="PS00036">
    <property type="entry name" value="BZIP_BASIC"/>
    <property type="match status" value="1"/>
</dbReference>
<dbReference type="OrthoDB" id="194358at2759"/>
<reference evidence="3 4" key="1">
    <citation type="journal article" date="2014" name="BMC Genomics">
        <title>Comparative genome sequencing reveals chemotype-specific gene clusters in the toxigenic black mold Stachybotrys.</title>
        <authorList>
            <person name="Semeiks J."/>
            <person name="Borek D."/>
            <person name="Otwinowski Z."/>
            <person name="Grishin N.V."/>
        </authorList>
    </citation>
    <scope>NUCLEOTIDE SEQUENCE [LARGE SCALE GENOMIC DNA]</scope>
    <source>
        <strain evidence="4">CBS 109288 / IBT 7711</strain>
    </source>
</reference>
<evidence type="ECO:0000313" key="4">
    <source>
        <dbReference type="Proteomes" id="UP000028045"/>
    </source>
</evidence>
<dbReference type="HOGENOM" id="CLU_059772_0_0_1"/>
<sequence>MSQHQYIEAPASPPYKQHSGQKTCSALSTSAKPDENWTKISDLAERRRIQNRIAQRNYRKKLKRRLEDLESCATSSDKPERHARSTDKGKDKVNSIASSTRSNADAPRTNTRPKSKNKKRALPTKKETTQQTHPAKPMPAQGQSTAPHEFGFSAPYSSNFAYTTMATADTCLACLGTQVPLPMPSTEYFSHPVEWNPYSNNEASSPYMNYSFHPSINAPELL</sequence>
<dbReference type="SUPFAM" id="SSF57959">
    <property type="entry name" value="Leucine zipper domain"/>
    <property type="match status" value="1"/>
</dbReference>
<dbReference type="PANTHER" id="PTHR39607">
    <property type="entry name" value="XANTHOCILLIN BIOSYNTHESIS CLUSTER TRANSCRIPTION FACTOR XANC-RELATED"/>
    <property type="match status" value="1"/>
</dbReference>
<feature type="compositionally biased region" description="Polar residues" evidence="1">
    <location>
        <begin position="18"/>
        <end position="31"/>
    </location>
</feature>
<feature type="region of interest" description="Disordered" evidence="1">
    <location>
        <begin position="52"/>
        <end position="145"/>
    </location>
</feature>
<evidence type="ECO:0000313" key="3">
    <source>
        <dbReference type="EMBL" id="KEY71887.1"/>
    </source>
</evidence>